<feature type="compositionally biased region" description="Acidic residues" evidence="1">
    <location>
        <begin position="31"/>
        <end position="42"/>
    </location>
</feature>
<feature type="compositionally biased region" description="Acidic residues" evidence="1">
    <location>
        <begin position="1"/>
        <end position="18"/>
    </location>
</feature>
<protein>
    <submittedName>
        <fullName evidence="2">Uncharacterized protein</fullName>
    </submittedName>
</protein>
<evidence type="ECO:0000256" key="1">
    <source>
        <dbReference type="SAM" id="MobiDB-lite"/>
    </source>
</evidence>
<name>A0AAE1TJ48_9EUCA</name>
<keyword evidence="3" id="KW-1185">Reference proteome</keyword>
<dbReference type="AlphaFoldDB" id="A0AAE1TJ48"/>
<dbReference type="Proteomes" id="UP001292094">
    <property type="component" value="Unassembled WGS sequence"/>
</dbReference>
<dbReference type="EMBL" id="JAWZYT010006942">
    <property type="protein sequence ID" value="KAK4287298.1"/>
    <property type="molecule type" value="Genomic_DNA"/>
</dbReference>
<feature type="compositionally biased region" description="Basic and acidic residues" evidence="1">
    <location>
        <begin position="19"/>
        <end position="30"/>
    </location>
</feature>
<accession>A0AAE1TJ48</accession>
<evidence type="ECO:0000313" key="2">
    <source>
        <dbReference type="EMBL" id="KAK4287298.1"/>
    </source>
</evidence>
<comment type="caution">
    <text evidence="2">The sequence shown here is derived from an EMBL/GenBank/DDBJ whole genome shotgun (WGS) entry which is preliminary data.</text>
</comment>
<sequence length="71" mass="8005">MVEEEVKEEEVKEEEVKEEEVKKEGVKEEEVKEEEEEEEEEGVVVGAEPSETSAYKCGQGWGGQDVADSQD</sequence>
<gene>
    <name evidence="2" type="ORF">Pmani_039628</name>
</gene>
<feature type="region of interest" description="Disordered" evidence="1">
    <location>
        <begin position="1"/>
        <end position="71"/>
    </location>
</feature>
<reference evidence="2" key="1">
    <citation type="submission" date="2023-11" db="EMBL/GenBank/DDBJ databases">
        <title>Genome assemblies of two species of porcelain crab, Petrolisthes cinctipes and Petrolisthes manimaculis (Anomura: Porcellanidae).</title>
        <authorList>
            <person name="Angst P."/>
        </authorList>
    </citation>
    <scope>NUCLEOTIDE SEQUENCE</scope>
    <source>
        <strain evidence="2">PB745_02</strain>
        <tissue evidence="2">Gill</tissue>
    </source>
</reference>
<evidence type="ECO:0000313" key="3">
    <source>
        <dbReference type="Proteomes" id="UP001292094"/>
    </source>
</evidence>
<organism evidence="2 3">
    <name type="scientific">Petrolisthes manimaculis</name>
    <dbReference type="NCBI Taxonomy" id="1843537"/>
    <lineage>
        <taxon>Eukaryota</taxon>
        <taxon>Metazoa</taxon>
        <taxon>Ecdysozoa</taxon>
        <taxon>Arthropoda</taxon>
        <taxon>Crustacea</taxon>
        <taxon>Multicrustacea</taxon>
        <taxon>Malacostraca</taxon>
        <taxon>Eumalacostraca</taxon>
        <taxon>Eucarida</taxon>
        <taxon>Decapoda</taxon>
        <taxon>Pleocyemata</taxon>
        <taxon>Anomura</taxon>
        <taxon>Galatheoidea</taxon>
        <taxon>Porcellanidae</taxon>
        <taxon>Petrolisthes</taxon>
    </lineage>
</organism>
<proteinExistence type="predicted"/>